<dbReference type="AlphaFoldDB" id="A0A382X5E5"/>
<gene>
    <name evidence="1" type="ORF">METZ01_LOCUS419271</name>
</gene>
<organism evidence="1">
    <name type="scientific">marine metagenome</name>
    <dbReference type="NCBI Taxonomy" id="408172"/>
    <lineage>
        <taxon>unclassified sequences</taxon>
        <taxon>metagenomes</taxon>
        <taxon>ecological metagenomes</taxon>
    </lineage>
</organism>
<sequence length="53" mass="5958">KNASHDDILYAPPKTPEINVPEVRMYRNGESQVVLAGYQPSDYLKEIIGLNGR</sequence>
<accession>A0A382X5E5</accession>
<reference evidence="1" key="1">
    <citation type="submission" date="2018-05" db="EMBL/GenBank/DDBJ databases">
        <authorList>
            <person name="Lanie J.A."/>
            <person name="Ng W.-L."/>
            <person name="Kazmierczak K.M."/>
            <person name="Andrzejewski T.M."/>
            <person name="Davidsen T.M."/>
            <person name="Wayne K.J."/>
            <person name="Tettelin H."/>
            <person name="Glass J.I."/>
            <person name="Rusch D."/>
            <person name="Podicherti R."/>
            <person name="Tsui H.-C.T."/>
            <person name="Winkler M.E."/>
        </authorList>
    </citation>
    <scope>NUCLEOTIDE SEQUENCE</scope>
</reference>
<evidence type="ECO:0000313" key="1">
    <source>
        <dbReference type="EMBL" id="SVD66417.1"/>
    </source>
</evidence>
<proteinExistence type="predicted"/>
<protein>
    <submittedName>
        <fullName evidence="1">Uncharacterized protein</fullName>
    </submittedName>
</protein>
<name>A0A382X5E5_9ZZZZ</name>
<dbReference type="EMBL" id="UINC01165172">
    <property type="protein sequence ID" value="SVD66417.1"/>
    <property type="molecule type" value="Genomic_DNA"/>
</dbReference>
<feature type="non-terminal residue" evidence="1">
    <location>
        <position position="1"/>
    </location>
</feature>